<dbReference type="InterPro" id="IPR002048">
    <property type="entry name" value="EF_hand_dom"/>
</dbReference>
<dbReference type="PROSITE" id="PS50222">
    <property type="entry name" value="EF_HAND_2"/>
    <property type="match status" value="1"/>
</dbReference>
<dbReference type="CDD" id="cd00213">
    <property type="entry name" value="S-100"/>
    <property type="match status" value="1"/>
</dbReference>
<dbReference type="GO" id="GO:0005509">
    <property type="term" value="F:calcium ion binding"/>
    <property type="evidence" value="ECO:0007669"/>
    <property type="project" value="InterPro"/>
</dbReference>
<evidence type="ECO:0000256" key="1">
    <source>
        <dbReference type="ARBA" id="ARBA00022723"/>
    </source>
</evidence>
<evidence type="ECO:0000313" key="4">
    <source>
        <dbReference type="EMBL" id="KAJ8383792.1"/>
    </source>
</evidence>
<dbReference type="PANTHER" id="PTHR11639">
    <property type="entry name" value="S100 CALCIUM-BINDING PROTEIN"/>
    <property type="match status" value="1"/>
</dbReference>
<evidence type="ECO:0000256" key="2">
    <source>
        <dbReference type="ARBA" id="ARBA00022837"/>
    </source>
</evidence>
<dbReference type="PROSITE" id="PS00018">
    <property type="entry name" value="EF_HAND_1"/>
    <property type="match status" value="1"/>
</dbReference>
<dbReference type="GO" id="GO:0048306">
    <property type="term" value="F:calcium-dependent protein binding"/>
    <property type="evidence" value="ECO:0007669"/>
    <property type="project" value="TreeGrafter"/>
</dbReference>
<dbReference type="SMART" id="SM00054">
    <property type="entry name" value="EFh"/>
    <property type="match status" value="1"/>
</dbReference>
<dbReference type="EMBL" id="JAINUG010000285">
    <property type="protein sequence ID" value="KAJ8383792.1"/>
    <property type="molecule type" value="Genomic_DNA"/>
</dbReference>
<dbReference type="Proteomes" id="UP001221898">
    <property type="component" value="Unassembled WGS sequence"/>
</dbReference>
<dbReference type="GO" id="GO:0046914">
    <property type="term" value="F:transition metal ion binding"/>
    <property type="evidence" value="ECO:0007669"/>
    <property type="project" value="InterPro"/>
</dbReference>
<dbReference type="InterPro" id="IPR011992">
    <property type="entry name" value="EF-hand-dom_pair"/>
</dbReference>
<dbReference type="InterPro" id="IPR013787">
    <property type="entry name" value="S100_Ca-bd_sub"/>
</dbReference>
<reference evidence="4" key="1">
    <citation type="journal article" date="2023" name="Science">
        <title>Genome structures resolve the early diversification of teleost fishes.</title>
        <authorList>
            <person name="Parey E."/>
            <person name="Louis A."/>
            <person name="Montfort J."/>
            <person name="Bouchez O."/>
            <person name="Roques C."/>
            <person name="Iampietro C."/>
            <person name="Lluch J."/>
            <person name="Castinel A."/>
            <person name="Donnadieu C."/>
            <person name="Desvignes T."/>
            <person name="Floi Bucao C."/>
            <person name="Jouanno E."/>
            <person name="Wen M."/>
            <person name="Mejri S."/>
            <person name="Dirks R."/>
            <person name="Jansen H."/>
            <person name="Henkel C."/>
            <person name="Chen W.J."/>
            <person name="Zahm M."/>
            <person name="Cabau C."/>
            <person name="Klopp C."/>
            <person name="Thompson A.W."/>
            <person name="Robinson-Rechavi M."/>
            <person name="Braasch I."/>
            <person name="Lecointre G."/>
            <person name="Bobe J."/>
            <person name="Postlethwait J.H."/>
            <person name="Berthelot C."/>
            <person name="Roest Crollius H."/>
            <person name="Guiguen Y."/>
        </authorList>
    </citation>
    <scope>NUCLEOTIDE SEQUENCE</scope>
    <source>
        <strain evidence="4">NC1722</strain>
    </source>
</reference>
<proteinExistence type="predicted"/>
<dbReference type="PANTHER" id="PTHR11639:SF118">
    <property type="entry name" value="PROTEIN S100"/>
    <property type="match status" value="1"/>
</dbReference>
<protein>
    <recommendedName>
        <fullName evidence="3">EF-hand domain-containing protein</fullName>
    </recommendedName>
</protein>
<dbReference type="SMART" id="SM01394">
    <property type="entry name" value="S_100"/>
    <property type="match status" value="1"/>
</dbReference>
<sequence length="158" mass="17979">MLHGIVYYEGREREGRRGRNGRSGIHSIKHVAHPSLPHLLPLFLSFILWQLIKYEIMPDLEVAMDLLLKTFYKYSGQDGDKNTLNKAELKDMLKNELPSLLGKSPDQKEVDNFFKNLDGDSSGTVDFTEFVTMVTCLTVICNELLQPCSKPKPKPKAK</sequence>
<comment type="caution">
    <text evidence="4">The sequence shown here is derived from an EMBL/GenBank/DDBJ whole genome shotgun (WGS) entry which is preliminary data.</text>
</comment>
<gene>
    <name evidence="4" type="ORF">AAFF_G00214790</name>
</gene>
<dbReference type="InterPro" id="IPR018247">
    <property type="entry name" value="EF_Hand_1_Ca_BS"/>
</dbReference>
<dbReference type="AlphaFoldDB" id="A0AAD7RGT1"/>
<organism evidence="4 5">
    <name type="scientific">Aldrovandia affinis</name>
    <dbReference type="NCBI Taxonomy" id="143900"/>
    <lineage>
        <taxon>Eukaryota</taxon>
        <taxon>Metazoa</taxon>
        <taxon>Chordata</taxon>
        <taxon>Craniata</taxon>
        <taxon>Vertebrata</taxon>
        <taxon>Euteleostomi</taxon>
        <taxon>Actinopterygii</taxon>
        <taxon>Neopterygii</taxon>
        <taxon>Teleostei</taxon>
        <taxon>Notacanthiformes</taxon>
        <taxon>Halosauridae</taxon>
        <taxon>Aldrovandia</taxon>
    </lineage>
</organism>
<keyword evidence="2" id="KW-0106">Calcium</keyword>
<name>A0AAD7RGT1_9TELE</name>
<evidence type="ECO:0000313" key="5">
    <source>
        <dbReference type="Proteomes" id="UP001221898"/>
    </source>
</evidence>
<accession>A0AAD7RGT1</accession>
<dbReference type="InterPro" id="IPR034325">
    <property type="entry name" value="S-100_dom"/>
</dbReference>
<dbReference type="SUPFAM" id="SSF47473">
    <property type="entry name" value="EF-hand"/>
    <property type="match status" value="1"/>
</dbReference>
<keyword evidence="5" id="KW-1185">Reference proteome</keyword>
<dbReference type="Pfam" id="PF01023">
    <property type="entry name" value="S_100"/>
    <property type="match status" value="1"/>
</dbReference>
<keyword evidence="1" id="KW-0479">Metal-binding</keyword>
<feature type="domain" description="EF-hand" evidence="3">
    <location>
        <begin position="105"/>
        <end position="140"/>
    </location>
</feature>
<dbReference type="Gene3D" id="1.10.238.10">
    <property type="entry name" value="EF-hand"/>
    <property type="match status" value="1"/>
</dbReference>
<dbReference type="GO" id="GO:0005737">
    <property type="term" value="C:cytoplasm"/>
    <property type="evidence" value="ECO:0007669"/>
    <property type="project" value="TreeGrafter"/>
</dbReference>
<evidence type="ECO:0000259" key="3">
    <source>
        <dbReference type="PROSITE" id="PS50222"/>
    </source>
</evidence>